<protein>
    <submittedName>
        <fullName evidence="10">Uncharacterized protein</fullName>
    </submittedName>
</protein>
<dbReference type="PANTHER" id="PTHR13803">
    <property type="entry name" value="SEC24-RELATED PROTEIN"/>
    <property type="match status" value="1"/>
</dbReference>
<dbReference type="InterPro" id="IPR012990">
    <property type="entry name" value="Beta-sandwich_Sec23_24"/>
</dbReference>
<sequence>MASGQQQHWGQGQGAYDGYYDQTGASYYAEGQQQDGAAEGYYDEHGQWQYYEYAQAQAYDQSAAYPNAAYANQDHAWNDSRSAAPSGTSAPAPAQGRPGFPASGTPVFSQESPQSGKKKSSINPRQIPRHVRRPPNADGLATGPTERIIFNTSGEHPPSPLDEFQVIDDGNASPRYIRLTCYQVPASSDIVETTRLSIGAIITPLAMPGPGEEPVPVVDMGEGGPIRCGRCHAYLNAFCTFSEDGQSFTCNLCEMRTPVPHWYVCNVDGNGMRRDRDQRAELHLGSVEYVAPPSYITRPIQEPCYIFVLDVSYQAIMTGLLETTVRSVRSAIEVMKAYPRVRVGIISYSSAVHVYSMKKSGQELSMMVIAGVEDVFVPIPFDRILVHVNDAEQFALLDMLLSKLSDLHSSNQSTCTAFGAAIQVAVEALDDCGGKLLVIQSSLPRTGLGALDDRDNQTIYATDKEKELFLPQDSYYQVLATTCAERFIAVDLFVCANAYVDIATVGVLSNMTGGQVFYYPDFHAAKDGYSLESDILTTLTRESGFEGVMVVRTSAGLKVADHFGNFFRRHTSEIELPAIDCDKSFAVRLEHESALSDKSFVGIQAALLYTTFNGERRIRVHTVRAPCTTSLPTVFRHSDLYAVVNLSLRQAALQTIEQGVSSTRSSLRQAVIDVLHTYRKHCASASSSGQLILPESLKLLPLYTLGLMKSPILYDCVRADARVYALGAAQAMPMGQALSFCLPSVFALHSLANTDICVQPLTDNEVMQMPEFELASREFIDEFGIYLLDNGCVIYIFVGVQADPNQVLELFGVEDVQLFDPNELVVYPNDDPRSLATRTSNLIEKLKVGRPAYCPVRIVHDRSPYLPDFNACLIEGTTRPPAGSKILESAPELMSYVDFLCHVHRQIQDRII</sequence>
<dbReference type="SUPFAM" id="SSF81995">
    <property type="entry name" value="beta-sandwich domain of Sec23/24"/>
    <property type="match status" value="1"/>
</dbReference>
<reference evidence="10 12" key="1">
    <citation type="submission" date="2015-02" db="EMBL/GenBank/DDBJ databases">
        <authorList>
            <person name="Chooi Y.-H."/>
        </authorList>
    </citation>
    <scope>NUCLEOTIDE SEQUENCE [LARGE SCALE GENOMIC DNA]</scope>
    <source>
        <strain evidence="10">E3</strain>
    </source>
</reference>
<dbReference type="Gene3D" id="2.60.40.1670">
    <property type="entry name" value="beta-sandwich domain of Sec23/24"/>
    <property type="match status" value="1"/>
</dbReference>
<dbReference type="Gene3D" id="3.40.20.10">
    <property type="entry name" value="Severin"/>
    <property type="match status" value="1"/>
</dbReference>
<dbReference type="Pfam" id="PF04815">
    <property type="entry name" value="Sec23_helical"/>
    <property type="match status" value="1"/>
</dbReference>
<feature type="domain" description="Sec23/Sec24 trunk" evidence="7">
    <location>
        <begin position="301"/>
        <end position="536"/>
    </location>
</feature>
<dbReference type="InterPro" id="IPR029006">
    <property type="entry name" value="ADF-H/Gelsolin-like_dom_sf"/>
</dbReference>
<feature type="domain" description="Sec23/Sec24 beta-sandwich" evidence="9">
    <location>
        <begin position="544"/>
        <end position="628"/>
    </location>
</feature>
<dbReference type="Pfam" id="PF08033">
    <property type="entry name" value="Sec23_BS"/>
    <property type="match status" value="1"/>
</dbReference>
<dbReference type="GO" id="GO:0006886">
    <property type="term" value="P:intracellular protein transport"/>
    <property type="evidence" value="ECO:0007669"/>
    <property type="project" value="InterPro"/>
</dbReference>
<dbReference type="SUPFAM" id="SSF81811">
    <property type="entry name" value="Helical domain of Sec23/24"/>
    <property type="match status" value="1"/>
</dbReference>
<feature type="domain" description="Gelsolin-like" evidence="5">
    <location>
        <begin position="768"/>
        <end position="823"/>
    </location>
</feature>
<feature type="compositionally biased region" description="Polar residues" evidence="4">
    <location>
        <begin position="106"/>
        <end position="115"/>
    </location>
</feature>
<evidence type="ECO:0000259" key="5">
    <source>
        <dbReference type="Pfam" id="PF00626"/>
    </source>
</evidence>
<proteinExistence type="inferred from homology"/>
<keyword evidence="3" id="KW-0653">Protein transport</keyword>
<geneLocation type="mitochondrion" evidence="11"/>
<dbReference type="Pfam" id="PF00626">
    <property type="entry name" value="Gelsolin"/>
    <property type="match status" value="1"/>
</dbReference>
<comment type="similarity">
    <text evidence="1">Belongs to the SEC23/SEC24 family. SEC24 subfamily.</text>
</comment>
<feature type="domain" description="Zinc finger Sec23/Sec24-type" evidence="6">
    <location>
        <begin position="225"/>
        <end position="263"/>
    </location>
</feature>
<name>A0A0G4J6V5_PLABS</name>
<dbReference type="Gene3D" id="2.30.30.380">
    <property type="entry name" value="Zn-finger domain of Sec23/24"/>
    <property type="match status" value="1"/>
</dbReference>
<evidence type="ECO:0000259" key="6">
    <source>
        <dbReference type="Pfam" id="PF04810"/>
    </source>
</evidence>
<dbReference type="GO" id="GO:0000149">
    <property type="term" value="F:SNARE binding"/>
    <property type="evidence" value="ECO:0007669"/>
    <property type="project" value="TreeGrafter"/>
</dbReference>
<evidence type="ECO:0000313" key="10">
    <source>
        <dbReference type="EMBL" id="CEP03242.1"/>
    </source>
</evidence>
<evidence type="ECO:0000313" key="12">
    <source>
        <dbReference type="Proteomes" id="UP000039324"/>
    </source>
</evidence>
<dbReference type="SUPFAM" id="SSF82754">
    <property type="entry name" value="C-terminal, gelsolin-like domain of Sec23/24"/>
    <property type="match status" value="1"/>
</dbReference>
<dbReference type="SUPFAM" id="SSF82919">
    <property type="entry name" value="Zn-finger domain of Sec23/24"/>
    <property type="match status" value="1"/>
</dbReference>
<dbReference type="PANTHER" id="PTHR13803:SF4">
    <property type="entry name" value="SECRETORY 24CD, ISOFORM C"/>
    <property type="match status" value="1"/>
</dbReference>
<dbReference type="EMBL" id="CDSF01000144">
    <property type="protein sequence ID" value="CEP03242.1"/>
    <property type="molecule type" value="Genomic_DNA"/>
</dbReference>
<dbReference type="STRING" id="37360.A0A0G4J6V5"/>
<dbReference type="SUPFAM" id="SSF53300">
    <property type="entry name" value="vWA-like"/>
    <property type="match status" value="1"/>
</dbReference>
<dbReference type="InterPro" id="IPR036465">
    <property type="entry name" value="vWFA_dom_sf"/>
</dbReference>
<dbReference type="OMA" id="INPFMTF"/>
<dbReference type="InterPro" id="IPR006895">
    <property type="entry name" value="Znf_Sec23_Sec24"/>
</dbReference>
<organism evidence="10 12">
    <name type="scientific">Plasmodiophora brassicae</name>
    <name type="common">Clubroot disease agent</name>
    <dbReference type="NCBI Taxonomy" id="37360"/>
    <lineage>
        <taxon>Eukaryota</taxon>
        <taxon>Sar</taxon>
        <taxon>Rhizaria</taxon>
        <taxon>Endomyxa</taxon>
        <taxon>Phytomyxea</taxon>
        <taxon>Plasmodiophorida</taxon>
        <taxon>Plasmodiophoridae</taxon>
        <taxon>Plasmodiophora</taxon>
    </lineage>
</organism>
<evidence type="ECO:0000313" key="13">
    <source>
        <dbReference type="Proteomes" id="UP000290189"/>
    </source>
</evidence>
<feature type="domain" description="Sec23/Sec24 helical" evidence="8">
    <location>
        <begin position="639"/>
        <end position="737"/>
    </location>
</feature>
<evidence type="ECO:0000256" key="4">
    <source>
        <dbReference type="SAM" id="MobiDB-lite"/>
    </source>
</evidence>
<dbReference type="OrthoDB" id="49016at2759"/>
<dbReference type="Pfam" id="PF04811">
    <property type="entry name" value="Sec23_trunk"/>
    <property type="match status" value="1"/>
</dbReference>
<dbReference type="Gene3D" id="3.40.50.410">
    <property type="entry name" value="von Willebrand factor, type A domain"/>
    <property type="match status" value="1"/>
</dbReference>
<evidence type="ECO:0000256" key="3">
    <source>
        <dbReference type="ARBA" id="ARBA00022927"/>
    </source>
</evidence>
<dbReference type="InterPro" id="IPR006896">
    <property type="entry name" value="Sec23/24_trunk_dom"/>
</dbReference>
<reference evidence="11 13" key="2">
    <citation type="submission" date="2018-03" db="EMBL/GenBank/DDBJ databases">
        <authorList>
            <person name="Fogelqvist J."/>
        </authorList>
    </citation>
    <scope>NUCLEOTIDE SEQUENCE [LARGE SCALE GENOMIC DNA]</scope>
</reference>
<dbReference type="InterPro" id="IPR050550">
    <property type="entry name" value="SEC23_SEC24_subfamily"/>
</dbReference>
<keyword evidence="12" id="KW-1185">Reference proteome</keyword>
<dbReference type="Gene3D" id="1.20.120.730">
    <property type="entry name" value="Sec23/Sec24 helical domain"/>
    <property type="match status" value="1"/>
</dbReference>
<dbReference type="EMBL" id="OVEO01000004">
    <property type="protein sequence ID" value="SPQ95476.1"/>
    <property type="molecule type" value="Genomic_DNA"/>
</dbReference>
<dbReference type="GO" id="GO:0008270">
    <property type="term" value="F:zinc ion binding"/>
    <property type="evidence" value="ECO:0007669"/>
    <property type="project" value="InterPro"/>
</dbReference>
<dbReference type="GO" id="GO:0070971">
    <property type="term" value="C:endoplasmic reticulum exit site"/>
    <property type="evidence" value="ECO:0007669"/>
    <property type="project" value="TreeGrafter"/>
</dbReference>
<dbReference type="GO" id="GO:0090110">
    <property type="term" value="P:COPII-coated vesicle cargo loading"/>
    <property type="evidence" value="ECO:0007669"/>
    <property type="project" value="TreeGrafter"/>
</dbReference>
<gene>
    <name evidence="10" type="ORF">PBRA_003002</name>
    <name evidence="11" type="ORF">PLBR_LOCUS2691</name>
</gene>
<dbReference type="Proteomes" id="UP000039324">
    <property type="component" value="Unassembled WGS sequence"/>
</dbReference>
<dbReference type="GO" id="GO:0030127">
    <property type="term" value="C:COPII vesicle coat"/>
    <property type="evidence" value="ECO:0007669"/>
    <property type="project" value="InterPro"/>
</dbReference>
<evidence type="ECO:0000259" key="9">
    <source>
        <dbReference type="Pfam" id="PF08033"/>
    </source>
</evidence>
<keyword evidence="2" id="KW-0813">Transport</keyword>
<feature type="compositionally biased region" description="Low complexity" evidence="4">
    <location>
        <begin position="82"/>
        <end position="94"/>
    </location>
</feature>
<evidence type="ECO:0000313" key="11">
    <source>
        <dbReference type="EMBL" id="SPQ95476.1"/>
    </source>
</evidence>
<dbReference type="InterPro" id="IPR036175">
    <property type="entry name" value="Sec23/24_helical_dom_sf"/>
</dbReference>
<keyword evidence="11" id="KW-0496">Mitochondrion</keyword>
<dbReference type="InterPro" id="IPR006900">
    <property type="entry name" value="Sec23/24_helical_dom"/>
</dbReference>
<dbReference type="Proteomes" id="UP000290189">
    <property type="component" value="Unassembled WGS sequence"/>
</dbReference>
<dbReference type="InterPro" id="IPR036174">
    <property type="entry name" value="Znf_Sec23_Sec24_sf"/>
</dbReference>
<evidence type="ECO:0000256" key="1">
    <source>
        <dbReference type="ARBA" id="ARBA00008334"/>
    </source>
</evidence>
<dbReference type="Pfam" id="PF04810">
    <property type="entry name" value="zf-Sec23_Sec24"/>
    <property type="match status" value="1"/>
</dbReference>
<evidence type="ECO:0000259" key="8">
    <source>
        <dbReference type="Pfam" id="PF04815"/>
    </source>
</evidence>
<accession>A0A0G4J6V5</accession>
<dbReference type="AlphaFoldDB" id="A0A0G4J6V5"/>
<dbReference type="InterPro" id="IPR007123">
    <property type="entry name" value="Gelsolin-like_dom"/>
</dbReference>
<feature type="region of interest" description="Disordered" evidence="4">
    <location>
        <begin position="78"/>
        <end position="163"/>
    </location>
</feature>
<evidence type="ECO:0000256" key="2">
    <source>
        <dbReference type="ARBA" id="ARBA00022448"/>
    </source>
</evidence>
<evidence type="ECO:0000259" key="7">
    <source>
        <dbReference type="Pfam" id="PF04811"/>
    </source>
</evidence>
<dbReference type="InterPro" id="IPR036180">
    <property type="entry name" value="Gelsolin-like_dom_sf"/>
</dbReference>